<feature type="chain" id="PRO_5013321214" evidence="2">
    <location>
        <begin position="22"/>
        <end position="87"/>
    </location>
</feature>
<keyword evidence="1" id="KW-0472">Membrane</keyword>
<evidence type="ECO:0000256" key="1">
    <source>
        <dbReference type="SAM" id="Phobius"/>
    </source>
</evidence>
<evidence type="ECO:0000256" key="2">
    <source>
        <dbReference type="SAM" id="SignalP"/>
    </source>
</evidence>
<keyword evidence="2" id="KW-0732">Signal</keyword>
<reference evidence="3" key="1">
    <citation type="journal article" date="2016" name="Proc. Natl. Acad. Sci. U.S.A.">
        <title>Lipid metabolic changes in an early divergent fungus govern the establishment of a mutualistic symbiosis with endobacteria.</title>
        <authorList>
            <person name="Lastovetsky O.A."/>
            <person name="Gaspar M.L."/>
            <person name="Mondo S.J."/>
            <person name="LaButti K.M."/>
            <person name="Sandor L."/>
            <person name="Grigoriev I.V."/>
            <person name="Henry S.A."/>
            <person name="Pawlowska T.E."/>
        </authorList>
    </citation>
    <scope>NUCLEOTIDE SEQUENCE [LARGE SCALE GENOMIC DNA]</scope>
    <source>
        <strain evidence="3">ATCC 52814</strain>
    </source>
</reference>
<organism evidence="3">
    <name type="scientific">Rhizopus microsporus var. microsporus</name>
    <dbReference type="NCBI Taxonomy" id="86635"/>
    <lineage>
        <taxon>Eukaryota</taxon>
        <taxon>Fungi</taxon>
        <taxon>Fungi incertae sedis</taxon>
        <taxon>Mucoromycota</taxon>
        <taxon>Mucoromycotina</taxon>
        <taxon>Mucoromycetes</taxon>
        <taxon>Mucorales</taxon>
        <taxon>Mucorineae</taxon>
        <taxon>Rhizopodaceae</taxon>
        <taxon>Rhizopus</taxon>
    </lineage>
</organism>
<sequence length="87" mass="8741">MNNKAYLVLIAVACLIAVVSAQSSVNPVESLQSKASGVAASATNTSPSAPSNTAHSAGFSLATSLSSTVMMQLVVICSAFIASYFLA</sequence>
<name>A0A1X0QPM7_RHIZD</name>
<proteinExistence type="predicted"/>
<feature type="signal peptide" evidence="2">
    <location>
        <begin position="1"/>
        <end position="21"/>
    </location>
</feature>
<keyword evidence="1" id="KW-0812">Transmembrane</keyword>
<gene>
    <name evidence="3" type="ORF">BCV72DRAFT_339246</name>
</gene>
<protein>
    <submittedName>
        <fullName evidence="3">Uncharacterized protein</fullName>
    </submittedName>
</protein>
<feature type="transmembrane region" description="Helical" evidence="1">
    <location>
        <begin position="69"/>
        <end position="86"/>
    </location>
</feature>
<evidence type="ECO:0000313" key="3">
    <source>
        <dbReference type="EMBL" id="ORE01687.1"/>
    </source>
</evidence>
<keyword evidence="1" id="KW-1133">Transmembrane helix</keyword>
<dbReference type="VEuPathDB" id="FungiDB:BCV72DRAFT_339246"/>
<dbReference type="Proteomes" id="UP000242414">
    <property type="component" value="Unassembled WGS sequence"/>
</dbReference>
<dbReference type="AlphaFoldDB" id="A0A1X0QPM7"/>
<accession>A0A1X0QPM7</accession>
<dbReference type="EMBL" id="KV922107">
    <property type="protein sequence ID" value="ORE01687.1"/>
    <property type="molecule type" value="Genomic_DNA"/>
</dbReference>